<dbReference type="Pfam" id="PF00856">
    <property type="entry name" value="SET"/>
    <property type="match status" value="1"/>
</dbReference>
<protein>
    <submittedName>
        <fullName evidence="9">SET domain-containing protein</fullName>
    </submittedName>
</protein>
<dbReference type="EMBL" id="ML978394">
    <property type="protein sequence ID" value="KAF2023000.1"/>
    <property type="molecule type" value="Genomic_DNA"/>
</dbReference>
<dbReference type="GO" id="GO:0005634">
    <property type="term" value="C:nucleus"/>
    <property type="evidence" value="ECO:0007669"/>
    <property type="project" value="UniProtKB-SubCell"/>
</dbReference>
<dbReference type="InterPro" id="IPR046341">
    <property type="entry name" value="SET_dom_sf"/>
</dbReference>
<proteinExistence type="predicted"/>
<dbReference type="GO" id="GO:0008168">
    <property type="term" value="F:methyltransferase activity"/>
    <property type="evidence" value="ECO:0007669"/>
    <property type="project" value="UniProtKB-KW"/>
</dbReference>
<dbReference type="AlphaFoldDB" id="A0A9P4GWW3"/>
<dbReference type="InterPro" id="IPR050777">
    <property type="entry name" value="SET2_Histone-Lys_MeTrsfase"/>
</dbReference>
<reference evidence="9" key="1">
    <citation type="journal article" date="2020" name="Stud. Mycol.">
        <title>101 Dothideomycetes genomes: a test case for predicting lifestyles and emergence of pathogens.</title>
        <authorList>
            <person name="Haridas S."/>
            <person name="Albert R."/>
            <person name="Binder M."/>
            <person name="Bloem J."/>
            <person name="Labutti K."/>
            <person name="Salamov A."/>
            <person name="Andreopoulos B."/>
            <person name="Baker S."/>
            <person name="Barry K."/>
            <person name="Bills G."/>
            <person name="Bluhm B."/>
            <person name="Cannon C."/>
            <person name="Castanera R."/>
            <person name="Culley D."/>
            <person name="Daum C."/>
            <person name="Ezra D."/>
            <person name="Gonzalez J."/>
            <person name="Henrissat B."/>
            <person name="Kuo A."/>
            <person name="Liang C."/>
            <person name="Lipzen A."/>
            <person name="Lutzoni F."/>
            <person name="Magnuson J."/>
            <person name="Mondo S."/>
            <person name="Nolan M."/>
            <person name="Ohm R."/>
            <person name="Pangilinan J."/>
            <person name="Park H.-J."/>
            <person name="Ramirez L."/>
            <person name="Alfaro M."/>
            <person name="Sun H."/>
            <person name="Tritt A."/>
            <person name="Yoshinaga Y."/>
            <person name="Zwiers L.-H."/>
            <person name="Turgeon B."/>
            <person name="Goodwin S."/>
            <person name="Spatafora J."/>
            <person name="Crous P."/>
            <person name="Grigoriev I."/>
        </authorList>
    </citation>
    <scope>NUCLEOTIDE SEQUENCE</scope>
    <source>
        <strain evidence="9">CBS 110217</strain>
    </source>
</reference>
<name>A0A9P4GWW3_9PLEO</name>
<evidence type="ECO:0000256" key="1">
    <source>
        <dbReference type="ARBA" id="ARBA00004123"/>
    </source>
</evidence>
<comment type="caution">
    <text evidence="9">The sequence shown here is derived from an EMBL/GenBank/DDBJ whole genome shotgun (WGS) entry which is preliminary data.</text>
</comment>
<dbReference type="GO" id="GO:0032259">
    <property type="term" value="P:methylation"/>
    <property type="evidence" value="ECO:0007669"/>
    <property type="project" value="UniProtKB-KW"/>
</dbReference>
<keyword evidence="7" id="KW-0539">Nucleus</keyword>
<accession>A0A9P4GWW3</accession>
<dbReference type="OrthoDB" id="308383at2759"/>
<dbReference type="PANTHER" id="PTHR22884">
    <property type="entry name" value="SET DOMAIN PROTEINS"/>
    <property type="match status" value="1"/>
</dbReference>
<dbReference type="SUPFAM" id="SSF82199">
    <property type="entry name" value="SET domain"/>
    <property type="match status" value="1"/>
</dbReference>
<dbReference type="InterPro" id="IPR001214">
    <property type="entry name" value="SET_dom"/>
</dbReference>
<keyword evidence="6" id="KW-0949">S-adenosyl-L-methionine</keyword>
<evidence type="ECO:0000256" key="6">
    <source>
        <dbReference type="ARBA" id="ARBA00022691"/>
    </source>
</evidence>
<evidence type="ECO:0000256" key="4">
    <source>
        <dbReference type="ARBA" id="ARBA00022603"/>
    </source>
</evidence>
<evidence type="ECO:0000256" key="3">
    <source>
        <dbReference type="ARBA" id="ARBA00022454"/>
    </source>
</evidence>
<gene>
    <name evidence="9" type="ORF">EK21DRAFT_95274</name>
</gene>
<evidence type="ECO:0000259" key="8">
    <source>
        <dbReference type="PROSITE" id="PS50280"/>
    </source>
</evidence>
<sequence>MAIINPVAHISSLWLELIVPDETPIKCASKSECTIRAARVECSSECGSTCANQGISRGNFLPFHYLEVRETILRGKGVFTKVFSPKGTLVIEYKGRQISQATRRQRGYNLTYVLQWDVCIVDRNYGGNESKYINHACEPNLKVKAWIVKGQQRLVLRANSDIPLEQELTTNYKRGRDCATAAM</sequence>
<dbReference type="SMART" id="SM00317">
    <property type="entry name" value="SET"/>
    <property type="match status" value="1"/>
</dbReference>
<evidence type="ECO:0000256" key="2">
    <source>
        <dbReference type="ARBA" id="ARBA00004286"/>
    </source>
</evidence>
<keyword evidence="5" id="KW-0808">Transferase</keyword>
<evidence type="ECO:0000256" key="7">
    <source>
        <dbReference type="ARBA" id="ARBA00023242"/>
    </source>
</evidence>
<dbReference type="Gene3D" id="2.170.270.10">
    <property type="entry name" value="SET domain"/>
    <property type="match status" value="1"/>
</dbReference>
<evidence type="ECO:0000256" key="5">
    <source>
        <dbReference type="ARBA" id="ARBA00022679"/>
    </source>
</evidence>
<dbReference type="GO" id="GO:0005694">
    <property type="term" value="C:chromosome"/>
    <property type="evidence" value="ECO:0007669"/>
    <property type="project" value="UniProtKB-SubCell"/>
</dbReference>
<keyword evidence="3" id="KW-0158">Chromosome</keyword>
<evidence type="ECO:0000313" key="9">
    <source>
        <dbReference type="EMBL" id="KAF2023000.1"/>
    </source>
</evidence>
<evidence type="ECO:0000313" key="10">
    <source>
        <dbReference type="Proteomes" id="UP000799777"/>
    </source>
</evidence>
<keyword evidence="4" id="KW-0489">Methyltransferase</keyword>
<feature type="domain" description="SET" evidence="8">
    <location>
        <begin position="64"/>
        <end position="173"/>
    </location>
</feature>
<keyword evidence="10" id="KW-1185">Reference proteome</keyword>
<comment type="subcellular location">
    <subcellularLocation>
        <location evidence="2">Chromosome</location>
    </subcellularLocation>
    <subcellularLocation>
        <location evidence="1">Nucleus</location>
    </subcellularLocation>
</comment>
<dbReference type="Proteomes" id="UP000799777">
    <property type="component" value="Unassembled WGS sequence"/>
</dbReference>
<dbReference type="PROSITE" id="PS50280">
    <property type="entry name" value="SET"/>
    <property type="match status" value="1"/>
</dbReference>
<organism evidence="9 10">
    <name type="scientific">Setomelanomma holmii</name>
    <dbReference type="NCBI Taxonomy" id="210430"/>
    <lineage>
        <taxon>Eukaryota</taxon>
        <taxon>Fungi</taxon>
        <taxon>Dikarya</taxon>
        <taxon>Ascomycota</taxon>
        <taxon>Pezizomycotina</taxon>
        <taxon>Dothideomycetes</taxon>
        <taxon>Pleosporomycetidae</taxon>
        <taxon>Pleosporales</taxon>
        <taxon>Pleosporineae</taxon>
        <taxon>Phaeosphaeriaceae</taxon>
        <taxon>Setomelanomma</taxon>
    </lineage>
</organism>